<keyword evidence="6" id="KW-0862">Zinc</keyword>
<dbReference type="GO" id="GO:0016787">
    <property type="term" value="F:hydrolase activity"/>
    <property type="evidence" value="ECO:0007669"/>
    <property type="project" value="UniProtKB-KW"/>
</dbReference>
<evidence type="ECO:0000256" key="2">
    <source>
        <dbReference type="ARBA" id="ARBA00001947"/>
    </source>
</evidence>
<evidence type="ECO:0000256" key="6">
    <source>
        <dbReference type="ARBA" id="ARBA00022833"/>
    </source>
</evidence>
<evidence type="ECO:0000256" key="5">
    <source>
        <dbReference type="ARBA" id="ARBA00022801"/>
    </source>
</evidence>
<evidence type="ECO:0000256" key="3">
    <source>
        <dbReference type="ARBA" id="ARBA00006247"/>
    </source>
</evidence>
<name>A0A502D4H0_9MICO</name>
<dbReference type="Pfam" id="PF07687">
    <property type="entry name" value="M20_dimer"/>
    <property type="match status" value="1"/>
</dbReference>
<evidence type="ECO:0000313" key="9">
    <source>
        <dbReference type="EMBL" id="TPG19660.1"/>
    </source>
</evidence>
<dbReference type="Pfam" id="PF01546">
    <property type="entry name" value="Peptidase_M20"/>
    <property type="match status" value="1"/>
</dbReference>
<sequence length="458" mass="47154">MAPPYAAWQARCVATSLPGRTDLQLADLQLTDDERRLVGSVDVDALVADLADLVAFAPVGGSAGEVGVQRWCADRLRGLGLDVAEWDIDLSDEAAQPDFPGMEVERNALVGVVATWDADGGEILDATPALVLCGHTDVVPVEDPARWRTDPFQLAVTDGLLSGRGVCDMLGGVVAVLAAVRALKASGTGLVRPLAVHLVSGEEDGGVGAFATLRAGHLGAACVIAEPTGGAVIPANAGSLTFRLEVDGRAAHGSTRTKGVSAIDHLAALQSVLRELEAGRNAAPPEAFAHLDLAAPISIGIIRSGTWASTVPDLLVAEGRYGVLPGEPLDAARSVFEDAVSGLGERDPWLRDHPVRVRWPGGAFASGALPDGHPLLAETLAAGTAVGPTSPRVEGAPYGSDLRHYAAHGIPTVQFGPGELRAAHAVDESVSLSEVVACAQVYAVLALRRCGAPPQRAG</sequence>
<comment type="cofactor">
    <cofactor evidence="1">
        <name>Co(2+)</name>
        <dbReference type="ChEBI" id="CHEBI:48828"/>
    </cofactor>
</comment>
<evidence type="ECO:0000256" key="7">
    <source>
        <dbReference type="ARBA" id="ARBA00023285"/>
    </source>
</evidence>
<evidence type="ECO:0000313" key="10">
    <source>
        <dbReference type="Proteomes" id="UP000317722"/>
    </source>
</evidence>
<dbReference type="InterPro" id="IPR002933">
    <property type="entry name" value="Peptidase_M20"/>
</dbReference>
<dbReference type="GO" id="GO:0046872">
    <property type="term" value="F:metal ion binding"/>
    <property type="evidence" value="ECO:0007669"/>
    <property type="project" value="UniProtKB-KW"/>
</dbReference>
<dbReference type="Gene3D" id="3.40.630.10">
    <property type="entry name" value="Zn peptidases"/>
    <property type="match status" value="1"/>
</dbReference>
<feature type="domain" description="Peptidase M20 dimerisation" evidence="8">
    <location>
        <begin position="236"/>
        <end position="343"/>
    </location>
</feature>
<keyword evidence="7" id="KW-0170">Cobalt</keyword>
<dbReference type="PANTHER" id="PTHR43808">
    <property type="entry name" value="ACETYLORNITHINE DEACETYLASE"/>
    <property type="match status" value="1"/>
</dbReference>
<dbReference type="PANTHER" id="PTHR43808:SF25">
    <property type="entry name" value="PEPTIDASE M20 DIMERISATION DOMAIN-CONTAINING PROTEIN"/>
    <property type="match status" value="1"/>
</dbReference>
<dbReference type="EMBL" id="RCZM01000001">
    <property type="protein sequence ID" value="TPG19660.1"/>
    <property type="molecule type" value="Genomic_DNA"/>
</dbReference>
<evidence type="ECO:0000259" key="8">
    <source>
        <dbReference type="Pfam" id="PF07687"/>
    </source>
</evidence>
<dbReference type="InterPro" id="IPR050072">
    <property type="entry name" value="Peptidase_M20A"/>
</dbReference>
<evidence type="ECO:0000256" key="1">
    <source>
        <dbReference type="ARBA" id="ARBA00001941"/>
    </source>
</evidence>
<comment type="caution">
    <text evidence="9">The sequence shown here is derived from an EMBL/GenBank/DDBJ whole genome shotgun (WGS) entry which is preliminary data.</text>
</comment>
<keyword evidence="10" id="KW-1185">Reference proteome</keyword>
<keyword evidence="4" id="KW-0479">Metal-binding</keyword>
<dbReference type="InterPro" id="IPR010182">
    <property type="entry name" value="ArgE/DapE"/>
</dbReference>
<comment type="similarity">
    <text evidence="3">Belongs to the peptidase M20A family.</text>
</comment>
<dbReference type="NCBIfam" id="TIGR01910">
    <property type="entry name" value="DapE-ArgE"/>
    <property type="match status" value="1"/>
</dbReference>
<dbReference type="SUPFAM" id="SSF53187">
    <property type="entry name" value="Zn-dependent exopeptidases"/>
    <property type="match status" value="1"/>
</dbReference>
<keyword evidence="5" id="KW-0378">Hydrolase</keyword>
<gene>
    <name evidence="9" type="ORF">EAH86_04220</name>
</gene>
<reference evidence="9 10" key="1">
    <citation type="journal article" date="2019" name="Environ. Microbiol.">
        <title>Species interactions and distinct microbial communities in high Arctic permafrost affected cryosols are associated with the CH4 and CO2 gas fluxes.</title>
        <authorList>
            <person name="Altshuler I."/>
            <person name="Hamel J."/>
            <person name="Turney S."/>
            <person name="Magnuson E."/>
            <person name="Levesque R."/>
            <person name="Greer C."/>
            <person name="Whyte L.G."/>
        </authorList>
    </citation>
    <scope>NUCLEOTIDE SEQUENCE [LARGE SCALE GENOMIC DNA]</scope>
    <source>
        <strain evidence="9 10">S9.3A</strain>
    </source>
</reference>
<protein>
    <submittedName>
        <fullName evidence="9">ArgE/DapE family deacylase</fullName>
    </submittedName>
</protein>
<dbReference type="InterPro" id="IPR036264">
    <property type="entry name" value="Bact_exopeptidase_dim_dom"/>
</dbReference>
<accession>A0A502D4H0</accession>
<evidence type="ECO:0000256" key="4">
    <source>
        <dbReference type="ARBA" id="ARBA00022723"/>
    </source>
</evidence>
<dbReference type="SUPFAM" id="SSF55031">
    <property type="entry name" value="Bacterial exopeptidase dimerisation domain"/>
    <property type="match status" value="1"/>
</dbReference>
<dbReference type="OrthoDB" id="7055905at2"/>
<dbReference type="InterPro" id="IPR011650">
    <property type="entry name" value="Peptidase_M20_dimer"/>
</dbReference>
<organism evidence="9 10">
    <name type="scientific">Pedococcus bigeumensis</name>
    <dbReference type="NCBI Taxonomy" id="433644"/>
    <lineage>
        <taxon>Bacteria</taxon>
        <taxon>Bacillati</taxon>
        <taxon>Actinomycetota</taxon>
        <taxon>Actinomycetes</taxon>
        <taxon>Micrococcales</taxon>
        <taxon>Intrasporangiaceae</taxon>
        <taxon>Pedococcus</taxon>
    </lineage>
</organism>
<dbReference type="Gene3D" id="3.30.70.360">
    <property type="match status" value="1"/>
</dbReference>
<proteinExistence type="inferred from homology"/>
<dbReference type="Proteomes" id="UP000317722">
    <property type="component" value="Unassembled WGS sequence"/>
</dbReference>
<comment type="cofactor">
    <cofactor evidence="2">
        <name>Zn(2+)</name>
        <dbReference type="ChEBI" id="CHEBI:29105"/>
    </cofactor>
</comment>
<dbReference type="AlphaFoldDB" id="A0A502D4H0"/>